<evidence type="ECO:0000313" key="2">
    <source>
        <dbReference type="Proteomes" id="UP000596742"/>
    </source>
</evidence>
<dbReference type="OrthoDB" id="425619at2759"/>
<keyword evidence="2" id="KW-1185">Reference proteome</keyword>
<proteinExistence type="predicted"/>
<organism evidence="1 2">
    <name type="scientific">Mytilus galloprovincialis</name>
    <name type="common">Mediterranean mussel</name>
    <dbReference type="NCBI Taxonomy" id="29158"/>
    <lineage>
        <taxon>Eukaryota</taxon>
        <taxon>Metazoa</taxon>
        <taxon>Spiralia</taxon>
        <taxon>Lophotrochozoa</taxon>
        <taxon>Mollusca</taxon>
        <taxon>Bivalvia</taxon>
        <taxon>Autobranchia</taxon>
        <taxon>Pteriomorphia</taxon>
        <taxon>Mytilida</taxon>
        <taxon>Mytiloidea</taxon>
        <taxon>Mytilidae</taxon>
        <taxon>Mytilinae</taxon>
        <taxon>Mytilus</taxon>
    </lineage>
</organism>
<reference evidence="1" key="1">
    <citation type="submission" date="2018-11" db="EMBL/GenBank/DDBJ databases">
        <authorList>
            <person name="Alioto T."/>
            <person name="Alioto T."/>
        </authorList>
    </citation>
    <scope>NUCLEOTIDE SEQUENCE</scope>
</reference>
<comment type="caution">
    <text evidence="1">The sequence shown here is derived from an EMBL/GenBank/DDBJ whole genome shotgun (WGS) entry which is preliminary data.</text>
</comment>
<sequence>MLLYLLKRVRYREKIHFLQIHGTGLGKVVKRSDKKLKEGYIAFLGRSILVFLYANSSLVVSKIEINGNDVFIGSALTWLKNFKEPEEMVASWLSLFETYDFKIEHRKGALHGNADALSRKPRCHWKRDEFVQCQNGSECEVNVYAITRSHLA</sequence>
<dbReference type="Proteomes" id="UP000596742">
    <property type="component" value="Unassembled WGS sequence"/>
</dbReference>
<protein>
    <submittedName>
        <fullName evidence="1">Uncharacterized protein</fullName>
    </submittedName>
</protein>
<dbReference type="AlphaFoldDB" id="A0A8B6D125"/>
<gene>
    <name evidence="1" type="ORF">MGAL_10B067118</name>
</gene>
<name>A0A8B6D125_MYTGA</name>
<accession>A0A8B6D125</accession>
<evidence type="ECO:0000313" key="1">
    <source>
        <dbReference type="EMBL" id="VDI13297.1"/>
    </source>
</evidence>
<dbReference type="EMBL" id="UYJE01002744">
    <property type="protein sequence ID" value="VDI13297.1"/>
    <property type="molecule type" value="Genomic_DNA"/>
</dbReference>